<evidence type="ECO:0000256" key="5">
    <source>
        <dbReference type="ARBA" id="ARBA00023157"/>
    </source>
</evidence>
<dbReference type="Pfam" id="PF00085">
    <property type="entry name" value="Thioredoxin"/>
    <property type="match status" value="1"/>
</dbReference>
<dbReference type="RefSeq" id="WP_055289762.1">
    <property type="nucleotide sequence ID" value="NZ_CP173382.1"/>
</dbReference>
<dbReference type="PANTHER" id="PTHR45663:SF11">
    <property type="entry name" value="GEO12009P1"/>
    <property type="match status" value="1"/>
</dbReference>
<evidence type="ECO:0000313" key="12">
    <source>
        <dbReference type="EMBL" id="CUM91126.1"/>
    </source>
</evidence>
<feature type="site" description="Contributes to redox potential value" evidence="9">
    <location>
        <position position="33"/>
    </location>
</feature>
<dbReference type="PIRSF" id="PIRSF000077">
    <property type="entry name" value="Thioredoxin"/>
    <property type="match status" value="1"/>
</dbReference>
<keyword evidence="4" id="KW-0249">Electron transport</keyword>
<proteinExistence type="inferred from homology"/>
<accession>A0A173SMA8</accession>
<evidence type="ECO:0000256" key="9">
    <source>
        <dbReference type="PIRSR" id="PIRSR000077-1"/>
    </source>
</evidence>
<name>A0A173SMA8_EUBRA</name>
<sequence length="103" mass="11557">MEILEVTVENFDEKVLNSEKPVMLDFWATWCGPCQMQAPIFHAFAEKHADTAVFGKVNVDEQMELAREFAVASIPTILVIKNGEVTYRAVGLQSEEELQKALA</sequence>
<keyword evidence="3" id="KW-0813">Transport</keyword>
<comment type="similarity">
    <text evidence="1 8">Belongs to the thioredoxin family.</text>
</comment>
<dbReference type="InterPro" id="IPR017937">
    <property type="entry name" value="Thioredoxin_CS"/>
</dbReference>
<evidence type="ECO:0000256" key="1">
    <source>
        <dbReference type="ARBA" id="ARBA00008987"/>
    </source>
</evidence>
<dbReference type="EMBL" id="CYYA01000005">
    <property type="protein sequence ID" value="CUM91126.1"/>
    <property type="molecule type" value="Genomic_DNA"/>
</dbReference>
<feature type="domain" description="Thioredoxin" evidence="11">
    <location>
        <begin position="1"/>
        <end position="103"/>
    </location>
</feature>
<dbReference type="PROSITE" id="PS00194">
    <property type="entry name" value="THIOREDOXIN_1"/>
    <property type="match status" value="1"/>
</dbReference>
<dbReference type="InterPro" id="IPR013766">
    <property type="entry name" value="Thioredoxin_domain"/>
</dbReference>
<feature type="site" description="Contributes to redox potential value" evidence="9">
    <location>
        <position position="32"/>
    </location>
</feature>
<dbReference type="InterPro" id="IPR005746">
    <property type="entry name" value="Thioredoxin"/>
</dbReference>
<feature type="site" description="Deprotonates C-terminal active site Cys" evidence="9">
    <location>
        <position position="25"/>
    </location>
</feature>
<evidence type="ECO:0000256" key="7">
    <source>
        <dbReference type="NCBIfam" id="TIGR01068"/>
    </source>
</evidence>
<organism evidence="12 13">
    <name type="scientific">Eubacterium ramulus</name>
    <dbReference type="NCBI Taxonomy" id="39490"/>
    <lineage>
        <taxon>Bacteria</taxon>
        <taxon>Bacillati</taxon>
        <taxon>Bacillota</taxon>
        <taxon>Clostridia</taxon>
        <taxon>Eubacteriales</taxon>
        <taxon>Eubacteriaceae</taxon>
        <taxon>Eubacterium</taxon>
    </lineage>
</organism>
<keyword evidence="5 10" id="KW-1015">Disulfide bond</keyword>
<dbReference type="NCBIfam" id="TIGR01068">
    <property type="entry name" value="thioredoxin"/>
    <property type="match status" value="1"/>
</dbReference>
<feature type="active site" description="Nucleophile" evidence="9">
    <location>
        <position position="34"/>
    </location>
</feature>
<dbReference type="PANTHER" id="PTHR45663">
    <property type="entry name" value="GEO12009P1"/>
    <property type="match status" value="1"/>
</dbReference>
<evidence type="ECO:0000313" key="13">
    <source>
        <dbReference type="Proteomes" id="UP000095492"/>
    </source>
</evidence>
<dbReference type="GeneID" id="97390373"/>
<dbReference type="GO" id="GO:0015035">
    <property type="term" value="F:protein-disulfide reductase activity"/>
    <property type="evidence" value="ECO:0007669"/>
    <property type="project" value="UniProtKB-UniRule"/>
</dbReference>
<feature type="disulfide bond" description="Redox-active" evidence="10">
    <location>
        <begin position="31"/>
        <end position="34"/>
    </location>
</feature>
<dbReference type="PROSITE" id="PS51352">
    <property type="entry name" value="THIOREDOXIN_2"/>
    <property type="match status" value="1"/>
</dbReference>
<feature type="active site" description="Nucleophile" evidence="9">
    <location>
        <position position="31"/>
    </location>
</feature>
<dbReference type="STRING" id="39490.ERS852448_01044"/>
<keyword evidence="6 10" id="KW-0676">Redox-active center</keyword>
<reference evidence="12 13" key="1">
    <citation type="submission" date="2015-09" db="EMBL/GenBank/DDBJ databases">
        <authorList>
            <consortium name="Pathogen Informatics"/>
        </authorList>
    </citation>
    <scope>NUCLEOTIDE SEQUENCE [LARGE SCALE GENOMIC DNA]</scope>
    <source>
        <strain evidence="12 13">2789STDY5608891</strain>
    </source>
</reference>
<protein>
    <recommendedName>
        <fullName evidence="2 7">Thioredoxin</fullName>
    </recommendedName>
</protein>
<evidence type="ECO:0000256" key="6">
    <source>
        <dbReference type="ARBA" id="ARBA00023284"/>
    </source>
</evidence>
<dbReference type="CDD" id="cd02947">
    <property type="entry name" value="TRX_family"/>
    <property type="match status" value="1"/>
</dbReference>
<evidence type="ECO:0000256" key="8">
    <source>
        <dbReference type="PIRNR" id="PIRNR000077"/>
    </source>
</evidence>
<evidence type="ECO:0000256" key="2">
    <source>
        <dbReference type="ARBA" id="ARBA00020570"/>
    </source>
</evidence>
<evidence type="ECO:0000256" key="4">
    <source>
        <dbReference type="ARBA" id="ARBA00022982"/>
    </source>
</evidence>
<evidence type="ECO:0000259" key="11">
    <source>
        <dbReference type="PROSITE" id="PS51352"/>
    </source>
</evidence>
<evidence type="ECO:0000256" key="10">
    <source>
        <dbReference type="PIRSR" id="PIRSR000077-4"/>
    </source>
</evidence>
<evidence type="ECO:0000256" key="3">
    <source>
        <dbReference type="ARBA" id="ARBA00022448"/>
    </source>
</evidence>
<gene>
    <name evidence="12" type="primary">trxA_2</name>
    <name evidence="12" type="ORF">ERS852448_01044</name>
</gene>
<dbReference type="Proteomes" id="UP000095492">
    <property type="component" value="Unassembled WGS sequence"/>
</dbReference>
<dbReference type="Gene3D" id="3.40.30.10">
    <property type="entry name" value="Glutaredoxin"/>
    <property type="match status" value="1"/>
</dbReference>
<dbReference type="OrthoDB" id="9790390at2"/>
<dbReference type="GO" id="GO:0005737">
    <property type="term" value="C:cytoplasm"/>
    <property type="evidence" value="ECO:0007669"/>
    <property type="project" value="TreeGrafter"/>
</dbReference>
<dbReference type="PRINTS" id="PR00421">
    <property type="entry name" value="THIOREDOXIN"/>
</dbReference>
<dbReference type="SUPFAM" id="SSF52833">
    <property type="entry name" value="Thioredoxin-like"/>
    <property type="match status" value="1"/>
</dbReference>
<dbReference type="AlphaFoldDB" id="A0A173SMA8"/>
<dbReference type="InterPro" id="IPR036249">
    <property type="entry name" value="Thioredoxin-like_sf"/>
</dbReference>
<dbReference type="FunFam" id="3.40.30.10:FF:000001">
    <property type="entry name" value="Thioredoxin"/>
    <property type="match status" value="1"/>
</dbReference>